<organism evidence="1">
    <name type="scientific">uncultured Eubacteriales bacterium</name>
    <dbReference type="NCBI Taxonomy" id="172733"/>
    <lineage>
        <taxon>Bacteria</taxon>
        <taxon>Bacillati</taxon>
        <taxon>Bacillota</taxon>
        <taxon>Clostridia</taxon>
        <taxon>Eubacteriales</taxon>
        <taxon>environmental samples</taxon>
    </lineage>
</organism>
<proteinExistence type="predicted"/>
<protein>
    <submittedName>
        <fullName evidence="1">Uncharacterized protein</fullName>
    </submittedName>
</protein>
<accession>A0A212K1M8</accession>
<evidence type="ECO:0000313" key="1">
    <source>
        <dbReference type="EMBL" id="SBW05577.1"/>
    </source>
</evidence>
<name>A0A212K1M8_9FIRM</name>
<dbReference type="AlphaFoldDB" id="A0A212K1M8"/>
<dbReference type="EMBL" id="FLUN01000001">
    <property type="protein sequence ID" value="SBW05577.1"/>
    <property type="molecule type" value="Genomic_DNA"/>
</dbReference>
<sequence>MMTLGPNSSSFSSAAWAVRPEDALSRRVKSSSSRSMASSRREVSLPLLRAKAFALSFFISVPSFRCDRSVKDGSCVRRGKWQGTMATQGRRRLARIRPNCGRPRYFGLPLRVTSLFYYFSTVYPLGQARSFSFAKKRKSELTNRPRAAIIIKRPFLRGRIYADVLELVDWLA</sequence>
<gene>
    <name evidence="1" type="ORF">KL86CLO1_12049</name>
</gene>
<reference evidence="1" key="1">
    <citation type="submission" date="2016-04" db="EMBL/GenBank/DDBJ databases">
        <authorList>
            <person name="Evans L.H."/>
            <person name="Alamgir A."/>
            <person name="Owens N."/>
            <person name="Weber N.D."/>
            <person name="Virtaneva K."/>
            <person name="Barbian K."/>
            <person name="Babar A."/>
            <person name="Rosenke K."/>
        </authorList>
    </citation>
    <scope>NUCLEOTIDE SEQUENCE</scope>
    <source>
        <strain evidence="1">86</strain>
    </source>
</reference>